<evidence type="ECO:0000256" key="1">
    <source>
        <dbReference type="SAM" id="MobiDB-lite"/>
    </source>
</evidence>
<feature type="region of interest" description="Disordered" evidence="1">
    <location>
        <begin position="814"/>
        <end position="974"/>
    </location>
</feature>
<feature type="compositionally biased region" description="Polar residues" evidence="1">
    <location>
        <begin position="647"/>
        <end position="661"/>
    </location>
</feature>
<feature type="compositionally biased region" description="Low complexity" evidence="1">
    <location>
        <begin position="873"/>
        <end position="884"/>
    </location>
</feature>
<feature type="compositionally biased region" description="Polar residues" evidence="1">
    <location>
        <begin position="832"/>
        <end position="861"/>
    </location>
</feature>
<dbReference type="InterPro" id="IPR026505">
    <property type="entry name" value="Solute_c_fam_35_mem_F3/F4"/>
</dbReference>
<feature type="region of interest" description="Disordered" evidence="1">
    <location>
        <begin position="1052"/>
        <end position="1107"/>
    </location>
</feature>
<keyword evidence="2" id="KW-0472">Membrane</keyword>
<comment type="caution">
    <text evidence="5">The sequence shown here is derived from an EMBL/GenBank/DDBJ whole genome shotgun (WGS) entry which is preliminary data.</text>
</comment>
<dbReference type="PANTHER" id="PTHR19346:SF4">
    <property type="entry name" value="SUGAR PHOSPHATE TRANSPORTER DOMAIN-CONTAINING PROTEIN"/>
    <property type="match status" value="1"/>
</dbReference>
<feature type="compositionally biased region" description="Acidic residues" evidence="1">
    <location>
        <begin position="1181"/>
        <end position="1192"/>
    </location>
</feature>
<dbReference type="AlphaFoldDB" id="A0A9P6RK53"/>
<organism evidence="5 6">
    <name type="scientific">Dissophora globulifera</name>
    <dbReference type="NCBI Taxonomy" id="979702"/>
    <lineage>
        <taxon>Eukaryota</taxon>
        <taxon>Fungi</taxon>
        <taxon>Fungi incertae sedis</taxon>
        <taxon>Mucoromycota</taxon>
        <taxon>Mortierellomycotina</taxon>
        <taxon>Mortierellomycetes</taxon>
        <taxon>Mortierellales</taxon>
        <taxon>Mortierellaceae</taxon>
        <taxon>Dissophora</taxon>
    </lineage>
</organism>
<keyword evidence="6" id="KW-1185">Reference proteome</keyword>
<evidence type="ECO:0008006" key="7">
    <source>
        <dbReference type="Google" id="ProtNLM"/>
    </source>
</evidence>
<feature type="region of interest" description="Disordered" evidence="1">
    <location>
        <begin position="640"/>
        <end position="662"/>
    </location>
</feature>
<feature type="region of interest" description="Disordered" evidence="1">
    <location>
        <begin position="1"/>
        <end position="68"/>
    </location>
</feature>
<dbReference type="GO" id="GO:0000725">
    <property type="term" value="P:recombinational repair"/>
    <property type="evidence" value="ECO:0007669"/>
    <property type="project" value="InterPro"/>
</dbReference>
<name>A0A9P6RK53_9FUNG</name>
<feature type="compositionally biased region" description="Polar residues" evidence="1">
    <location>
        <begin position="515"/>
        <end position="524"/>
    </location>
</feature>
<evidence type="ECO:0000313" key="6">
    <source>
        <dbReference type="Proteomes" id="UP000738325"/>
    </source>
</evidence>
<dbReference type="Pfam" id="PF15072">
    <property type="entry name" value="HROB"/>
    <property type="match status" value="1"/>
</dbReference>
<dbReference type="SUPFAM" id="SSF103481">
    <property type="entry name" value="Multidrug resistance efflux transporter EmrE"/>
    <property type="match status" value="2"/>
</dbReference>
<evidence type="ECO:0000256" key="2">
    <source>
        <dbReference type="SAM" id="Phobius"/>
    </source>
</evidence>
<keyword evidence="2" id="KW-1133">Transmembrane helix</keyword>
<gene>
    <name evidence="5" type="ORF">BGZ99_004491</name>
</gene>
<dbReference type="Proteomes" id="UP000738325">
    <property type="component" value="Unassembled WGS sequence"/>
</dbReference>
<dbReference type="InterPro" id="IPR058570">
    <property type="entry name" value="HROB_OB"/>
</dbReference>
<feature type="compositionally biased region" description="Low complexity" evidence="1">
    <location>
        <begin position="496"/>
        <end position="514"/>
    </location>
</feature>
<feature type="compositionally biased region" description="Low complexity" evidence="1">
    <location>
        <begin position="1059"/>
        <end position="1069"/>
    </location>
</feature>
<feature type="transmembrane region" description="Helical" evidence="2">
    <location>
        <begin position="307"/>
        <end position="330"/>
    </location>
</feature>
<protein>
    <recommendedName>
        <fullName evidence="7">EamA domain-containing protein</fullName>
    </recommendedName>
</protein>
<feature type="domain" description="EamA" evidence="3">
    <location>
        <begin position="204"/>
        <end position="285"/>
    </location>
</feature>
<feature type="compositionally biased region" description="Polar residues" evidence="1">
    <location>
        <begin position="15"/>
        <end position="34"/>
    </location>
</feature>
<proteinExistence type="predicted"/>
<feature type="transmembrane region" description="Helical" evidence="2">
    <location>
        <begin position="342"/>
        <end position="363"/>
    </location>
</feature>
<accession>A0A9P6RK53</accession>
<feature type="compositionally biased region" description="Low complexity" evidence="1">
    <location>
        <begin position="1089"/>
        <end position="1105"/>
    </location>
</feature>
<keyword evidence="2" id="KW-0812">Transmembrane</keyword>
<feature type="transmembrane region" description="Helical" evidence="2">
    <location>
        <begin position="267"/>
        <end position="287"/>
    </location>
</feature>
<dbReference type="InterPro" id="IPR000620">
    <property type="entry name" value="EamA_dom"/>
</dbReference>
<dbReference type="InterPro" id="IPR037185">
    <property type="entry name" value="EmrE-like"/>
</dbReference>
<dbReference type="EMBL" id="JAAAIP010000281">
    <property type="protein sequence ID" value="KAG0320459.1"/>
    <property type="molecule type" value="Genomic_DNA"/>
</dbReference>
<dbReference type="Pfam" id="PF00892">
    <property type="entry name" value="EamA"/>
    <property type="match status" value="1"/>
</dbReference>
<feature type="compositionally biased region" description="Polar residues" evidence="1">
    <location>
        <begin position="962"/>
        <end position="972"/>
    </location>
</feature>
<feature type="transmembrane region" description="Helical" evidence="2">
    <location>
        <begin position="383"/>
        <end position="402"/>
    </location>
</feature>
<feature type="compositionally biased region" description="Polar residues" evidence="1">
    <location>
        <begin position="815"/>
        <end position="824"/>
    </location>
</feature>
<dbReference type="GO" id="GO:0016020">
    <property type="term" value="C:membrane"/>
    <property type="evidence" value="ECO:0007669"/>
    <property type="project" value="InterPro"/>
</dbReference>
<feature type="compositionally biased region" description="Basic and acidic residues" evidence="1">
    <location>
        <begin position="49"/>
        <end position="68"/>
    </location>
</feature>
<feature type="compositionally biased region" description="Polar residues" evidence="1">
    <location>
        <begin position="568"/>
        <end position="586"/>
    </location>
</feature>
<feature type="transmembrane region" description="Helical" evidence="2">
    <location>
        <begin position="409"/>
        <end position="430"/>
    </location>
</feature>
<dbReference type="PANTHER" id="PTHR19346">
    <property type="entry name" value="SUGAR PHOSPHATE TRANSPORTER DOMAIN-CONTAINING PROTEIN"/>
    <property type="match status" value="1"/>
</dbReference>
<feature type="transmembrane region" description="Helical" evidence="2">
    <location>
        <begin position="114"/>
        <end position="136"/>
    </location>
</feature>
<feature type="region of interest" description="Disordered" evidence="1">
    <location>
        <begin position="464"/>
        <end position="628"/>
    </location>
</feature>
<feature type="transmembrane region" description="Helical" evidence="2">
    <location>
        <begin position="436"/>
        <end position="453"/>
    </location>
</feature>
<feature type="region of interest" description="Disordered" evidence="1">
    <location>
        <begin position="1145"/>
        <end position="1192"/>
    </location>
</feature>
<evidence type="ECO:0000313" key="5">
    <source>
        <dbReference type="EMBL" id="KAG0320459.1"/>
    </source>
</evidence>
<evidence type="ECO:0000259" key="3">
    <source>
        <dbReference type="Pfam" id="PF00892"/>
    </source>
</evidence>
<evidence type="ECO:0000259" key="4">
    <source>
        <dbReference type="Pfam" id="PF15072"/>
    </source>
</evidence>
<feature type="compositionally biased region" description="Polar residues" evidence="1">
    <location>
        <begin position="924"/>
        <end position="939"/>
    </location>
</feature>
<feature type="transmembrane region" description="Helical" evidence="2">
    <location>
        <begin position="213"/>
        <end position="232"/>
    </location>
</feature>
<feature type="transmembrane region" description="Helical" evidence="2">
    <location>
        <begin position="244"/>
        <end position="262"/>
    </location>
</feature>
<reference evidence="5" key="1">
    <citation type="journal article" date="2020" name="Fungal Divers.">
        <title>Resolving the Mortierellaceae phylogeny through synthesis of multi-gene phylogenetics and phylogenomics.</title>
        <authorList>
            <person name="Vandepol N."/>
            <person name="Liber J."/>
            <person name="Desiro A."/>
            <person name="Na H."/>
            <person name="Kennedy M."/>
            <person name="Barry K."/>
            <person name="Grigoriev I.V."/>
            <person name="Miller A.N."/>
            <person name="O'Donnell K."/>
            <person name="Stajich J.E."/>
            <person name="Bonito G."/>
        </authorList>
    </citation>
    <scope>NUCLEOTIDE SEQUENCE</scope>
    <source>
        <strain evidence="5">REB-010B</strain>
    </source>
</reference>
<sequence length="1204" mass="130571">MSRTGTRKQKDSSHRTTVSPSRQHLDTSLDSSHGAQPPADRAVQSGHTHYHDYDSYHDHDGNRDSDVDDKHQAEARRFRMAAIILFVCILSFVLQTELTKFVQTSMGYQKPYFILYISHSFWALILPIQFLSSVYLSPSTLQTHSSLRERIDYFACLIRESTSDLNRRKTDYTLVGTAPEPTAASAISTSATSSAPGTTVYTSREKKSLTKRLFWVTFGLTTLFMIPSYLWYTCVAMTSMSNLTAIYNTACFFAYLFSVLLLREKIVLNKVLAVFLSLVGVAIISLTSREGSAPEGEDLAPGSNQGAVAMTGNVLALIGAALYGFEEVVYKKYASPKVQPIVFANTLTGLMGVVTCTMLWVPIPLLHWMGHEVFELPTLNEFTSILMIAALGLIYNGCFMIVVSQTSPVFAAVGVMATIPLVALTDWVLFNEIVGWGNIIGGLSILAGFGILVRENRKVQTLAPKLNGSNLPSKQGAAGIPHAPGKSNNHVVGIDSSSSSSSSSSSNSYGSGSNTKVHSTSTIARTGPGFVPSTNVGSISRSDGGIVPSTLTRQPRQMPTPHSAAISHPTNHATNNSASTAQVKNVQEQDRRGFSRSNSTPTAGPGSATHHIRNKRRLPGPAGNLPKLSPEEKEQLFRARGVPVGNDTRNLLNGSVSPNSSIKKKMKSVHHGPIDSMFANGAWEEMLKTYGLPDYKPSTLSLFKGAAPLIELSLSDIESRQELHRGKIPKLVVMVKEVVFSEIDAAVTLMDPSGEMRGTIHKTVLEKYKNNEIRIGTVLALENVSVFSPTAMSHYLIITIRNIDRIFKPHPPTIILSQGSSQDRLSQKKKLASNNQDSQESNKSSQGQISEHSNTSNPQSRSNDHGDIQRFKSSSVSSSPPVTSNAKIRRSPSPDWVDIPDETDLLLSPPREVRGTTIPGVASQDHQQSVIQSESTNQNDHPRSPSARQQSSKKQRQEYNDQRSQSTSQGSSVYRHEVQFQSLRQTFGDSSMAPAVNTQTQPYEISATPLITLGAMTPNNLDSSASPVVGSRSVLSSFAAPANIRKRSMLTMSNQRTGSSGSSVSSFPSKPGMGETPSSPDARTTRGAPTDSFSLSSDPTSSLSSIEVQRSSVLDRTLSLDWLDDFGEVDFAKVLEEDLSTSSITDLHTIEPPSDPPRAATEISGFSPVSLPPTSASAVNVDDDDDDDLDNLLDGLDEAELFDL</sequence>
<feature type="compositionally biased region" description="Polar residues" evidence="1">
    <location>
        <begin position="532"/>
        <end position="541"/>
    </location>
</feature>
<feature type="domain" description="Homologous recombination OB-fold protein OB-fold" evidence="4">
    <location>
        <begin position="727"/>
        <end position="809"/>
    </location>
</feature>
<dbReference type="OrthoDB" id="10062838at2759"/>
<feature type="transmembrane region" description="Helical" evidence="2">
    <location>
        <begin position="78"/>
        <end position="94"/>
    </location>
</feature>